<evidence type="ECO:0000313" key="1">
    <source>
        <dbReference type="EMBL" id="JAA82965.1"/>
    </source>
</evidence>
<sequence>RAYVIREITSDYTGKHTREILIRKLLVIKYIMYSTRALLCQPSLGLHRFSLTKYITIQYYNIITGIINNTAY</sequence>
<organism evidence="1">
    <name type="scientific">Pararge aegeria</name>
    <name type="common">speckled wood butterfly</name>
    <dbReference type="NCBI Taxonomy" id="116150"/>
    <lineage>
        <taxon>Eukaryota</taxon>
        <taxon>Metazoa</taxon>
        <taxon>Ecdysozoa</taxon>
        <taxon>Arthropoda</taxon>
        <taxon>Hexapoda</taxon>
        <taxon>Insecta</taxon>
        <taxon>Pterygota</taxon>
        <taxon>Neoptera</taxon>
        <taxon>Endopterygota</taxon>
        <taxon>Lepidoptera</taxon>
        <taxon>Glossata</taxon>
        <taxon>Ditrysia</taxon>
        <taxon>Papilionoidea</taxon>
        <taxon>Nymphalidae</taxon>
        <taxon>Satyrinae</taxon>
        <taxon>Satyrini</taxon>
        <taxon>Parargina</taxon>
        <taxon>Pararge</taxon>
    </lineage>
</organism>
<protein>
    <submittedName>
        <fullName evidence="1">Uncharacterized protein</fullName>
    </submittedName>
</protein>
<feature type="non-terminal residue" evidence="1">
    <location>
        <position position="1"/>
    </location>
</feature>
<dbReference type="AlphaFoldDB" id="S4P8A7"/>
<reference evidence="1" key="2">
    <citation type="submission" date="2013-05" db="EMBL/GenBank/DDBJ databases">
        <authorList>
            <person name="Carter J.-M."/>
            <person name="Baker S.C."/>
            <person name="Pink R."/>
            <person name="Carter D.R.F."/>
            <person name="Collins A."/>
            <person name="Tomlin J."/>
            <person name="Gibbs M."/>
            <person name="Breuker C.J."/>
        </authorList>
    </citation>
    <scope>NUCLEOTIDE SEQUENCE</scope>
    <source>
        <tissue evidence="1">Ovary</tissue>
    </source>
</reference>
<name>S4P8A7_9NEOP</name>
<proteinExistence type="predicted"/>
<dbReference type="EMBL" id="GAIX01009595">
    <property type="protein sequence ID" value="JAA82965.1"/>
    <property type="molecule type" value="Transcribed_RNA"/>
</dbReference>
<reference evidence="1" key="1">
    <citation type="journal article" date="2013" name="BMC Genomics">
        <title>Unscrambling butterfly oogenesis.</title>
        <authorList>
            <person name="Carter J.M."/>
            <person name="Baker S.C."/>
            <person name="Pink R."/>
            <person name="Carter D.R."/>
            <person name="Collins A."/>
            <person name="Tomlin J."/>
            <person name="Gibbs M."/>
            <person name="Breuker C.J."/>
        </authorList>
    </citation>
    <scope>NUCLEOTIDE SEQUENCE</scope>
    <source>
        <tissue evidence="1">Ovary</tissue>
    </source>
</reference>
<accession>S4P8A7</accession>